<dbReference type="Pfam" id="PF13505">
    <property type="entry name" value="OMP_b-brl"/>
    <property type="match status" value="1"/>
</dbReference>
<accession>A0A150WK43</accession>
<name>A0A150WK43_BDEBC</name>
<proteinExistence type="predicted"/>
<gene>
    <name evidence="3" type="ORF">AZI86_14390</name>
</gene>
<comment type="caution">
    <text evidence="3">The sequence shown here is derived from an EMBL/GenBank/DDBJ whole genome shotgun (WGS) entry which is preliminary data.</text>
</comment>
<evidence type="ECO:0000259" key="2">
    <source>
        <dbReference type="Pfam" id="PF13505"/>
    </source>
</evidence>
<protein>
    <recommendedName>
        <fullName evidence="2">Outer membrane protein beta-barrel domain-containing protein</fullName>
    </recommendedName>
</protein>
<feature type="domain" description="Outer membrane protein beta-barrel" evidence="2">
    <location>
        <begin position="97"/>
        <end position="239"/>
    </location>
</feature>
<keyword evidence="4" id="KW-1185">Reference proteome</keyword>
<dbReference type="InterPro" id="IPR027385">
    <property type="entry name" value="Beta-barrel_OMP"/>
</dbReference>
<keyword evidence="1" id="KW-0732">Signal</keyword>
<dbReference type="Gene3D" id="2.40.160.20">
    <property type="match status" value="1"/>
</dbReference>
<dbReference type="EMBL" id="LUKE01000003">
    <property type="protein sequence ID" value="KYG63993.1"/>
    <property type="molecule type" value="Genomic_DNA"/>
</dbReference>
<organism evidence="3 4">
    <name type="scientific">Bdellovibrio bacteriovorus</name>
    <dbReference type="NCBI Taxonomy" id="959"/>
    <lineage>
        <taxon>Bacteria</taxon>
        <taxon>Pseudomonadati</taxon>
        <taxon>Bdellovibrionota</taxon>
        <taxon>Bdellovibrionia</taxon>
        <taxon>Bdellovibrionales</taxon>
        <taxon>Pseudobdellovibrionaceae</taxon>
        <taxon>Bdellovibrio</taxon>
    </lineage>
</organism>
<dbReference type="InterPro" id="IPR011250">
    <property type="entry name" value="OMP/PagP_B-barrel"/>
</dbReference>
<reference evidence="3 4" key="1">
    <citation type="submission" date="2016-03" db="EMBL/GenBank/DDBJ databases">
        <authorList>
            <person name="Ploux O."/>
        </authorList>
    </citation>
    <scope>NUCLEOTIDE SEQUENCE [LARGE SCALE GENOMIC DNA]</scope>
    <source>
        <strain evidence="3 4">R0</strain>
    </source>
</reference>
<sequence length="262" mass="28836">MKTTVSFSHIALIAFLVGVVFSPDQSSASYLTGSSSDQKPYLLAQVDPDEAYDPFTDYSEFDEESDEEADINFFRNGRFFTIGLAGGTRGFTGNFADAYGSGPTFGIFLSYFFDLRLALSLGFQTGDHGVGFTVNNGSKTYTGNVSLTAINFDLKYYLNTQNVTRGLADLNPYLLAGLGQFYRTYTISGLDGFSRDSTMGFDVGAGLEIPLMRKKAYLGIQAAYHYVNFSDENKSFIDGTEKLDKNLAGDFYDFLVILGMNF</sequence>
<dbReference type="AlphaFoldDB" id="A0A150WK43"/>
<evidence type="ECO:0000313" key="3">
    <source>
        <dbReference type="EMBL" id="KYG63993.1"/>
    </source>
</evidence>
<dbReference type="SUPFAM" id="SSF56925">
    <property type="entry name" value="OMPA-like"/>
    <property type="match status" value="1"/>
</dbReference>
<dbReference type="RefSeq" id="WP_061835942.1">
    <property type="nucleotide sequence ID" value="NZ_LUKE01000003.1"/>
</dbReference>
<dbReference type="OrthoDB" id="5290860at2"/>
<evidence type="ECO:0000256" key="1">
    <source>
        <dbReference type="ARBA" id="ARBA00022729"/>
    </source>
</evidence>
<evidence type="ECO:0000313" key="4">
    <source>
        <dbReference type="Proteomes" id="UP000075320"/>
    </source>
</evidence>
<dbReference type="Proteomes" id="UP000075320">
    <property type="component" value="Unassembled WGS sequence"/>
</dbReference>